<reference evidence="2 3" key="1">
    <citation type="submission" date="2011-11" db="EMBL/GenBank/DDBJ databases">
        <title>Whole genome shotgun sequence of Gordonia araii NBRC 100433.</title>
        <authorList>
            <person name="Yoshida Y."/>
            <person name="Hosoyama A."/>
            <person name="Tsuchikane K."/>
            <person name="Katsumata H."/>
            <person name="Yamazaki S."/>
            <person name="Fujita N."/>
        </authorList>
    </citation>
    <scope>NUCLEOTIDE SEQUENCE [LARGE SCALE GENOMIC DNA]</scope>
    <source>
        <strain evidence="2 3">NBRC 100433</strain>
    </source>
</reference>
<evidence type="ECO:0000256" key="1">
    <source>
        <dbReference type="SAM" id="MobiDB-lite"/>
    </source>
</evidence>
<proteinExistence type="predicted"/>
<dbReference type="InterPro" id="IPR032716">
    <property type="entry name" value="ACC_epsilon"/>
</dbReference>
<dbReference type="RefSeq" id="WP_007320830.1">
    <property type="nucleotide sequence ID" value="NZ_BAEE01000019.1"/>
</dbReference>
<dbReference type="Pfam" id="PF13822">
    <property type="entry name" value="ACC_epsilon"/>
    <property type="match status" value="1"/>
</dbReference>
<dbReference type="GO" id="GO:0003989">
    <property type="term" value="F:acetyl-CoA carboxylase activity"/>
    <property type="evidence" value="ECO:0007669"/>
    <property type="project" value="InterPro"/>
</dbReference>
<protein>
    <recommendedName>
        <fullName evidence="4">Acyl-CoA carboxylase epsilon subunit</fullName>
    </recommendedName>
</protein>
<dbReference type="AlphaFoldDB" id="G7GYS8"/>
<organism evidence="2 3">
    <name type="scientific">Gordonia araii NBRC 100433</name>
    <dbReference type="NCBI Taxonomy" id="1073574"/>
    <lineage>
        <taxon>Bacteria</taxon>
        <taxon>Bacillati</taxon>
        <taxon>Actinomycetota</taxon>
        <taxon>Actinomycetes</taxon>
        <taxon>Mycobacteriales</taxon>
        <taxon>Gordoniaceae</taxon>
        <taxon>Gordonia</taxon>
    </lineage>
</organism>
<name>G7GYS8_9ACTN</name>
<dbReference type="Proteomes" id="UP000035088">
    <property type="component" value="Unassembled WGS sequence"/>
</dbReference>
<gene>
    <name evidence="2" type="ORF">GOARA_019_00350</name>
</gene>
<dbReference type="GO" id="GO:0004658">
    <property type="term" value="F:propionyl-CoA carboxylase activity"/>
    <property type="evidence" value="ECO:0007669"/>
    <property type="project" value="InterPro"/>
</dbReference>
<sequence length="82" mass="9028">MSNAENADTGSDRTDKPKPPFVKVVKGNPDPTQVAAITAVIAARASAAPSTRREPRNDWGRPVDRLRPRWASATSFYRHVGW</sequence>
<evidence type="ECO:0000313" key="3">
    <source>
        <dbReference type="Proteomes" id="UP000035088"/>
    </source>
</evidence>
<comment type="caution">
    <text evidence="2">The sequence shown here is derived from an EMBL/GenBank/DDBJ whole genome shotgun (WGS) entry which is preliminary data.</text>
</comment>
<evidence type="ECO:0000313" key="2">
    <source>
        <dbReference type="EMBL" id="GAB08753.1"/>
    </source>
</evidence>
<accession>G7GYS8</accession>
<dbReference type="STRING" id="1073574.GOARA_019_00350"/>
<feature type="region of interest" description="Disordered" evidence="1">
    <location>
        <begin position="1"/>
        <end position="29"/>
    </location>
</feature>
<dbReference type="EMBL" id="BAEE01000019">
    <property type="protein sequence ID" value="GAB08753.1"/>
    <property type="molecule type" value="Genomic_DNA"/>
</dbReference>
<keyword evidence="3" id="KW-1185">Reference proteome</keyword>
<evidence type="ECO:0008006" key="4">
    <source>
        <dbReference type="Google" id="ProtNLM"/>
    </source>
</evidence>